<dbReference type="Proteomes" id="UP001434337">
    <property type="component" value="Chromosome"/>
</dbReference>
<protein>
    <recommendedName>
        <fullName evidence="3">XRE family transcriptional regulator</fullName>
    </recommendedName>
</protein>
<dbReference type="EMBL" id="CP115965">
    <property type="protein sequence ID" value="WZX00075.1"/>
    <property type="molecule type" value="Genomic_DNA"/>
</dbReference>
<accession>A0ABZ3CBA4</accession>
<evidence type="ECO:0008006" key="3">
    <source>
        <dbReference type="Google" id="ProtNLM"/>
    </source>
</evidence>
<reference evidence="1 2" key="1">
    <citation type="journal article" date="2023" name="Environ Microbiome">
        <title>A coral-associated actinobacterium mitigates coral bleaching under heat stress.</title>
        <authorList>
            <person name="Li J."/>
            <person name="Zou Y."/>
            <person name="Li Q."/>
            <person name="Zhang J."/>
            <person name="Bourne D.G."/>
            <person name="Lyu Y."/>
            <person name="Liu C."/>
            <person name="Zhang S."/>
        </authorList>
    </citation>
    <scope>NUCLEOTIDE SEQUENCE [LARGE SCALE GENOMIC DNA]</scope>
    <source>
        <strain evidence="1 2">SCSIO 13291</strain>
    </source>
</reference>
<gene>
    <name evidence="1" type="ORF">PCC79_07805</name>
</gene>
<sequence length="296" mass="32312">MSEIGPEEFTTRLRDAMAARDLPLDRIQAHLAAAGVPVSSATLSYWRSGRSRPWRRQSFEAVTQLERILGVAPGHLTDVLPETRRAEWNPLSVLPQREITESIVADLTTDLTRRWRRIAVEDLLFIDDQRHEVRQRTRMTVEALVDDAVGWPVVVYADDDAEAGGLRAVSGCVIGDVVAVSGTSIQVAEVFTPRPLQRGERTVIEYEVDFGDTHAEAYRVGRSLPGPVALLSLGVRFAGELPAAPGVRATAPGGTQLSMGAPALIGRELRSVTLDAPLGVYELEWTWSPAEGSSQV</sequence>
<proteinExistence type="predicted"/>
<organism evidence="1 2">
    <name type="scientific">Propioniciclava soli</name>
    <dbReference type="NCBI Taxonomy" id="2775081"/>
    <lineage>
        <taxon>Bacteria</taxon>
        <taxon>Bacillati</taxon>
        <taxon>Actinomycetota</taxon>
        <taxon>Actinomycetes</taxon>
        <taxon>Propionibacteriales</taxon>
        <taxon>Propionibacteriaceae</taxon>
        <taxon>Propioniciclava</taxon>
    </lineage>
</organism>
<name>A0ABZ3CBA4_9ACTN</name>
<dbReference type="RefSeq" id="WP_232548017.1">
    <property type="nucleotide sequence ID" value="NZ_CP115965.1"/>
</dbReference>
<dbReference type="Gene3D" id="1.10.260.40">
    <property type="entry name" value="lambda repressor-like DNA-binding domains"/>
    <property type="match status" value="1"/>
</dbReference>
<evidence type="ECO:0000313" key="2">
    <source>
        <dbReference type="Proteomes" id="UP001434337"/>
    </source>
</evidence>
<dbReference type="InterPro" id="IPR010982">
    <property type="entry name" value="Lambda_DNA-bd_dom_sf"/>
</dbReference>
<keyword evidence="2" id="KW-1185">Reference proteome</keyword>
<evidence type="ECO:0000313" key="1">
    <source>
        <dbReference type="EMBL" id="WZX00075.1"/>
    </source>
</evidence>